<feature type="compositionally biased region" description="Low complexity" evidence="1">
    <location>
        <begin position="1"/>
        <end position="25"/>
    </location>
</feature>
<dbReference type="Proteomes" id="UP000054279">
    <property type="component" value="Unassembled WGS sequence"/>
</dbReference>
<feature type="compositionally biased region" description="Basic and acidic residues" evidence="1">
    <location>
        <begin position="168"/>
        <end position="178"/>
    </location>
</feature>
<reference evidence="2 3" key="1">
    <citation type="submission" date="2014-06" db="EMBL/GenBank/DDBJ databases">
        <title>Evolutionary Origins and Diversification of the Mycorrhizal Mutualists.</title>
        <authorList>
            <consortium name="DOE Joint Genome Institute"/>
            <consortium name="Mycorrhizal Genomics Consortium"/>
            <person name="Kohler A."/>
            <person name="Kuo A."/>
            <person name="Nagy L.G."/>
            <person name="Floudas D."/>
            <person name="Copeland A."/>
            <person name="Barry K.W."/>
            <person name="Cichocki N."/>
            <person name="Veneault-Fourrey C."/>
            <person name="LaButti K."/>
            <person name="Lindquist E.A."/>
            <person name="Lipzen A."/>
            <person name="Lundell T."/>
            <person name="Morin E."/>
            <person name="Murat C."/>
            <person name="Riley R."/>
            <person name="Ohm R."/>
            <person name="Sun H."/>
            <person name="Tunlid A."/>
            <person name="Henrissat B."/>
            <person name="Grigoriev I.V."/>
            <person name="Hibbett D.S."/>
            <person name="Martin F."/>
        </authorList>
    </citation>
    <scope>NUCLEOTIDE SEQUENCE [LARGE SCALE GENOMIC DNA]</scope>
    <source>
        <strain evidence="2 3">SS14</strain>
    </source>
</reference>
<evidence type="ECO:0000313" key="3">
    <source>
        <dbReference type="Proteomes" id="UP000054279"/>
    </source>
</evidence>
<feature type="compositionally biased region" description="Low complexity" evidence="1">
    <location>
        <begin position="133"/>
        <end position="147"/>
    </location>
</feature>
<feature type="region of interest" description="Disordered" evidence="1">
    <location>
        <begin position="1"/>
        <end position="230"/>
    </location>
</feature>
<sequence length="230" mass="25601">MRTSSVASNRSSKSSRASSPGSSAGRSKKGVPMLTCESTSSVSLGQDERLMHTPWSSEDDDDESDDDDDEVNLSRILIPAKRQHSIRSLRTVLFQHQQRRSPIIARPQRRKSSLNPSRDRPRSPSPTNENTNSYAYAYAAYSPSSSPDATPRPHRYKRHDQSSLPARITREQPLHEEPASISSRRSGSTSTTGLDTDGGEEGHWDSGEFMHARVKRRRSGLPKGWSAWGK</sequence>
<evidence type="ECO:0000313" key="2">
    <source>
        <dbReference type="EMBL" id="KIJ23782.1"/>
    </source>
</evidence>
<dbReference type="EMBL" id="KN837590">
    <property type="protein sequence ID" value="KIJ23782.1"/>
    <property type="molecule type" value="Genomic_DNA"/>
</dbReference>
<protein>
    <submittedName>
        <fullName evidence="2">Uncharacterized protein</fullName>
    </submittedName>
</protein>
<evidence type="ECO:0000256" key="1">
    <source>
        <dbReference type="SAM" id="MobiDB-lite"/>
    </source>
</evidence>
<accession>A0A0C9U3S1</accession>
<dbReference type="AlphaFoldDB" id="A0A0C9U3S1"/>
<dbReference type="OrthoDB" id="2536714at2759"/>
<proteinExistence type="predicted"/>
<organism evidence="2 3">
    <name type="scientific">Sphaerobolus stellatus (strain SS14)</name>
    <dbReference type="NCBI Taxonomy" id="990650"/>
    <lineage>
        <taxon>Eukaryota</taxon>
        <taxon>Fungi</taxon>
        <taxon>Dikarya</taxon>
        <taxon>Basidiomycota</taxon>
        <taxon>Agaricomycotina</taxon>
        <taxon>Agaricomycetes</taxon>
        <taxon>Phallomycetidae</taxon>
        <taxon>Geastrales</taxon>
        <taxon>Sphaerobolaceae</taxon>
        <taxon>Sphaerobolus</taxon>
    </lineage>
</organism>
<feature type="compositionally biased region" description="Acidic residues" evidence="1">
    <location>
        <begin position="57"/>
        <end position="71"/>
    </location>
</feature>
<gene>
    <name evidence="2" type="ORF">M422DRAFT_275577</name>
</gene>
<keyword evidence="3" id="KW-1185">Reference proteome</keyword>
<feature type="compositionally biased region" description="Basic and acidic residues" evidence="1">
    <location>
        <begin position="200"/>
        <end position="211"/>
    </location>
</feature>
<feature type="compositionally biased region" description="Low complexity" evidence="1">
    <location>
        <begin position="182"/>
        <end position="195"/>
    </location>
</feature>
<name>A0A0C9U3S1_SPHS4</name>
<dbReference type="HOGENOM" id="CLU_1205418_0_0_1"/>